<dbReference type="Proteomes" id="UP001057291">
    <property type="component" value="Unassembled WGS sequence"/>
</dbReference>
<dbReference type="AlphaFoldDB" id="A0AAV4LJL6"/>
<gene>
    <name evidence="1" type="ORF">DNHGIG_35720</name>
</gene>
<proteinExistence type="predicted"/>
<sequence>MFFRLGAPKHRFAADAAVSRRLAKCETERPTYRVVIKTGPVTGIAYRLNPAANPCFIHAKKMLDVGEEKGPSLNPQPISVAGRMSGFSGAVFVAYRMAEAVINRQDFDSVAVKEGNFLRGETG</sequence>
<organism evidence="1 2">
    <name type="scientific">Collibacillus ludicampi</name>
    <dbReference type="NCBI Taxonomy" id="2771369"/>
    <lineage>
        <taxon>Bacteria</taxon>
        <taxon>Bacillati</taxon>
        <taxon>Bacillota</taxon>
        <taxon>Bacilli</taxon>
        <taxon>Bacillales</taxon>
        <taxon>Alicyclobacillaceae</taxon>
        <taxon>Collibacillus</taxon>
    </lineage>
</organism>
<dbReference type="EMBL" id="BOQE01000001">
    <property type="protein sequence ID" value="GIM48023.1"/>
    <property type="molecule type" value="Genomic_DNA"/>
</dbReference>
<evidence type="ECO:0000313" key="1">
    <source>
        <dbReference type="EMBL" id="GIM48023.1"/>
    </source>
</evidence>
<comment type="caution">
    <text evidence="1">The sequence shown here is derived from an EMBL/GenBank/DDBJ whole genome shotgun (WGS) entry which is preliminary data.</text>
</comment>
<accession>A0AAV4LJL6</accession>
<reference evidence="1" key="1">
    <citation type="journal article" date="2023" name="Int. J. Syst. Evol. Microbiol.">
        <title>Collibacillus ludicampi gen. nov., sp. nov., a new soil bacterium of the family Alicyclobacillaceae.</title>
        <authorList>
            <person name="Jojima T."/>
            <person name="Ioku Y."/>
            <person name="Fukuta Y."/>
            <person name="Shirasaka N."/>
            <person name="Matsumura Y."/>
            <person name="Mori M."/>
        </authorList>
    </citation>
    <scope>NUCLEOTIDE SEQUENCE</scope>
    <source>
        <strain evidence="1">TP075</strain>
    </source>
</reference>
<name>A0AAV4LJL6_9BACL</name>
<keyword evidence="2" id="KW-1185">Reference proteome</keyword>
<protein>
    <submittedName>
        <fullName evidence="1">Uncharacterized protein</fullName>
    </submittedName>
</protein>
<evidence type="ECO:0000313" key="2">
    <source>
        <dbReference type="Proteomes" id="UP001057291"/>
    </source>
</evidence>